<dbReference type="SMART" id="SM00502">
    <property type="entry name" value="BBC"/>
    <property type="match status" value="1"/>
</dbReference>
<evidence type="ECO:0000259" key="9">
    <source>
        <dbReference type="PROSITE" id="PS50089"/>
    </source>
</evidence>
<feature type="region of interest" description="Disordered" evidence="8">
    <location>
        <begin position="661"/>
        <end position="680"/>
    </location>
</feature>
<dbReference type="GO" id="GO:0070842">
    <property type="term" value="P:aggresome assembly"/>
    <property type="evidence" value="ECO:0007669"/>
    <property type="project" value="TreeGrafter"/>
</dbReference>
<dbReference type="SMART" id="SM00061">
    <property type="entry name" value="MATH"/>
    <property type="match status" value="1"/>
</dbReference>
<dbReference type="GO" id="GO:0005778">
    <property type="term" value="C:peroxisomal membrane"/>
    <property type="evidence" value="ECO:0007669"/>
    <property type="project" value="TreeGrafter"/>
</dbReference>
<proteinExistence type="predicted"/>
<feature type="coiled-coil region" evidence="7">
    <location>
        <begin position="147"/>
        <end position="195"/>
    </location>
</feature>
<dbReference type="InterPro" id="IPR001841">
    <property type="entry name" value="Znf_RING"/>
</dbReference>
<name>A0AAD9JHJ6_9ANNE</name>
<dbReference type="InterPro" id="IPR003649">
    <property type="entry name" value="Bbox_C"/>
</dbReference>
<feature type="compositionally biased region" description="Polar residues" evidence="8">
    <location>
        <begin position="803"/>
        <end position="827"/>
    </location>
</feature>
<dbReference type="PANTHER" id="PTHR36754:SF2">
    <property type="entry name" value="E3 UBIQUITIN-PROTEIN LIGASE TRIM37"/>
    <property type="match status" value="1"/>
</dbReference>
<keyword evidence="7" id="KW-0175">Coiled coil</keyword>
<feature type="domain" description="RING-type" evidence="9">
    <location>
        <begin position="25"/>
        <end position="65"/>
    </location>
</feature>
<evidence type="ECO:0000256" key="8">
    <source>
        <dbReference type="SAM" id="MobiDB-lite"/>
    </source>
</evidence>
<dbReference type="GO" id="GO:0061630">
    <property type="term" value="F:ubiquitin protein ligase activity"/>
    <property type="evidence" value="ECO:0007669"/>
    <property type="project" value="TreeGrafter"/>
</dbReference>
<dbReference type="PROSITE" id="PS50119">
    <property type="entry name" value="ZF_BBOX"/>
    <property type="match status" value="1"/>
</dbReference>
<accession>A0AAD9JHJ6</accession>
<comment type="caution">
    <text evidence="12">The sequence shown here is derived from an EMBL/GenBank/DDBJ whole genome shotgun (WGS) entry which is preliminary data.</text>
</comment>
<feature type="domain" description="B box-type" evidence="10">
    <location>
        <begin position="104"/>
        <end position="146"/>
    </location>
</feature>
<dbReference type="InterPro" id="IPR000315">
    <property type="entry name" value="Znf_B-box"/>
</dbReference>
<evidence type="ECO:0000313" key="12">
    <source>
        <dbReference type="EMBL" id="KAK2153303.1"/>
    </source>
</evidence>
<dbReference type="CDD" id="cd16619">
    <property type="entry name" value="mRING-HC-C4C4_TRIM37_C-VIII"/>
    <property type="match status" value="1"/>
</dbReference>
<dbReference type="CDD" id="cd03773">
    <property type="entry name" value="MATH_TRIM37"/>
    <property type="match status" value="1"/>
</dbReference>
<dbReference type="EMBL" id="JAODUP010000301">
    <property type="protein sequence ID" value="KAK2153303.1"/>
    <property type="molecule type" value="Genomic_DNA"/>
</dbReference>
<keyword evidence="3" id="KW-0479">Metal-binding</keyword>
<keyword evidence="5" id="KW-0862">Zinc</keyword>
<dbReference type="PROSITE" id="PS50089">
    <property type="entry name" value="ZF_RING_2"/>
    <property type="match status" value="1"/>
</dbReference>
<dbReference type="GO" id="GO:0016235">
    <property type="term" value="C:aggresome"/>
    <property type="evidence" value="ECO:0007669"/>
    <property type="project" value="TreeGrafter"/>
</dbReference>
<dbReference type="SMART" id="SM00336">
    <property type="entry name" value="BBOX"/>
    <property type="match status" value="1"/>
</dbReference>
<evidence type="ECO:0008006" key="14">
    <source>
        <dbReference type="Google" id="ProtNLM"/>
    </source>
</evidence>
<feature type="compositionally biased region" description="Acidic residues" evidence="8">
    <location>
        <begin position="502"/>
        <end position="517"/>
    </location>
</feature>
<dbReference type="SUPFAM" id="SSF49599">
    <property type="entry name" value="TRAF domain-like"/>
    <property type="match status" value="1"/>
</dbReference>
<evidence type="ECO:0000259" key="10">
    <source>
        <dbReference type="PROSITE" id="PS50119"/>
    </source>
</evidence>
<gene>
    <name evidence="12" type="ORF">LSH36_301g02087</name>
</gene>
<dbReference type="GO" id="GO:0008270">
    <property type="term" value="F:zinc ion binding"/>
    <property type="evidence" value="ECO:0007669"/>
    <property type="project" value="UniProtKB-KW"/>
</dbReference>
<feature type="domain" description="MATH" evidence="11">
    <location>
        <begin position="290"/>
        <end position="415"/>
    </location>
</feature>
<evidence type="ECO:0000256" key="1">
    <source>
        <dbReference type="ARBA" id="ARBA00004496"/>
    </source>
</evidence>
<comment type="subcellular location">
    <subcellularLocation>
        <location evidence="1">Cytoplasm</location>
    </subcellularLocation>
</comment>
<dbReference type="InterPro" id="IPR008974">
    <property type="entry name" value="TRAF-like"/>
</dbReference>
<organism evidence="12 13">
    <name type="scientific">Paralvinella palmiformis</name>
    <dbReference type="NCBI Taxonomy" id="53620"/>
    <lineage>
        <taxon>Eukaryota</taxon>
        <taxon>Metazoa</taxon>
        <taxon>Spiralia</taxon>
        <taxon>Lophotrochozoa</taxon>
        <taxon>Annelida</taxon>
        <taxon>Polychaeta</taxon>
        <taxon>Sedentaria</taxon>
        <taxon>Canalipalpata</taxon>
        <taxon>Terebellida</taxon>
        <taxon>Terebelliformia</taxon>
        <taxon>Alvinellidae</taxon>
        <taxon>Paralvinella</taxon>
    </lineage>
</organism>
<evidence type="ECO:0000259" key="11">
    <source>
        <dbReference type="PROSITE" id="PS50144"/>
    </source>
</evidence>
<dbReference type="SUPFAM" id="SSF57850">
    <property type="entry name" value="RING/U-box"/>
    <property type="match status" value="1"/>
</dbReference>
<dbReference type="GO" id="GO:0051865">
    <property type="term" value="P:protein autoubiquitination"/>
    <property type="evidence" value="ECO:0007669"/>
    <property type="project" value="TreeGrafter"/>
</dbReference>
<evidence type="ECO:0000256" key="3">
    <source>
        <dbReference type="ARBA" id="ARBA00022723"/>
    </source>
</evidence>
<dbReference type="CDD" id="cd19779">
    <property type="entry name" value="Bbox2_TRIM37_C-VIII"/>
    <property type="match status" value="1"/>
</dbReference>
<dbReference type="Proteomes" id="UP001208570">
    <property type="component" value="Unassembled WGS sequence"/>
</dbReference>
<evidence type="ECO:0000313" key="13">
    <source>
        <dbReference type="Proteomes" id="UP001208570"/>
    </source>
</evidence>
<dbReference type="InterPro" id="IPR013083">
    <property type="entry name" value="Znf_RING/FYVE/PHD"/>
</dbReference>
<keyword evidence="4 6" id="KW-0863">Zinc-finger</keyword>
<dbReference type="SUPFAM" id="SSF57845">
    <property type="entry name" value="B-box zinc-binding domain"/>
    <property type="match status" value="1"/>
</dbReference>
<dbReference type="GO" id="GO:0005164">
    <property type="term" value="F:tumor necrosis factor receptor binding"/>
    <property type="evidence" value="ECO:0007669"/>
    <property type="project" value="TreeGrafter"/>
</dbReference>
<sequence>MASGCQKKEKRSEETVESLAEVFRCFICMEKLKDARLCPHCSKLCCFMCIRRWLTEQRSQCPHCRASLHLHELVNCRWVEDVTNQLDTLQLGLPQTKDNENQDQGEDMCSIHNDKLSVYCWTCKVCICHQCALWGGTHTGHTFKPLNDVYEEHLSRINDEVNQLKRRHVELISLVQEVERNVESVKRAKDERVREIRNAVELMIARLESQLKSKLLTLMGQRSQLTQETELLESLLQELDHQKRACSKQELISKNTELLQMFAQVHRKPMASFVTAPVPADFTSEIVPTYDSSTFEMVRFSVLQQRADPVYSQPLHVCGLSWRLKVYPDGNGVVRGNYLSVFLELSAGLPETSKYEYRVEMIHQASREPSKNIVREFASDFEVGECWGYNRFFRLDLLASEGYLNTDNDTLKLRFQRLGIELSRHQGKKGSSPGKGSQLTRIIPALHPEPQLPLPCHKPAKRHPSSDVPEQASQSRDGGVELEVECHDNSDSSSSGSSTSSDMDDGELTDDENEELEQQPLDEHHTDNSNDENDIDEETMSLDNDVENLGQWEDEGAVGGANNINLTNGQDDERLLMQLLDLQQLDYNWPFAPRPPPSSTLNALGNARKRMSLKPKDKKGANLSRLTTDEVLARIQSQMNEVMANAQQVALSAVTSESEARALVTGDGSEEPDEAASVRPRNEAMWVGLNDVISTFGTTSVTDSVVNTNADSDASLLLTPMSTVDTSLEQFPMDIEDAISVIPTSNTARLVAKMSQLVDEANRLAAEGAAVGDNDNRSVELDSSLDEAALGIALQLLQNSSHGFTHTSQTSTTSKVRADAASTNLTSSDEKSKSGLAANHNKGGDEDCQDESSPSVEFKNKNNDRSDDNDGSVV</sequence>
<protein>
    <recommendedName>
        <fullName evidence="14">E3 ubiquitin-protein ligase TRIM37</fullName>
    </recommendedName>
</protein>
<keyword evidence="2" id="KW-0963">Cytoplasm</keyword>
<evidence type="ECO:0000256" key="6">
    <source>
        <dbReference type="PROSITE-ProRule" id="PRU00024"/>
    </source>
</evidence>
<reference evidence="12" key="1">
    <citation type="journal article" date="2023" name="Mol. Biol. Evol.">
        <title>Third-Generation Sequencing Reveals the Adaptive Role of the Epigenome in Three Deep-Sea Polychaetes.</title>
        <authorList>
            <person name="Perez M."/>
            <person name="Aroh O."/>
            <person name="Sun Y."/>
            <person name="Lan Y."/>
            <person name="Juniper S.K."/>
            <person name="Young C.R."/>
            <person name="Angers B."/>
            <person name="Qian P.Y."/>
        </authorList>
    </citation>
    <scope>NUCLEOTIDE SEQUENCE</scope>
    <source>
        <strain evidence="12">P08H-3</strain>
    </source>
</reference>
<evidence type="ECO:0000256" key="7">
    <source>
        <dbReference type="SAM" id="Coils"/>
    </source>
</evidence>
<feature type="region of interest" description="Disordered" evidence="8">
    <location>
        <begin position="448"/>
        <end position="536"/>
    </location>
</feature>
<dbReference type="PANTHER" id="PTHR36754">
    <property type="entry name" value="E3 UBIQUITIN-PROTEIN LIGASE TRIM37"/>
    <property type="match status" value="1"/>
</dbReference>
<feature type="region of interest" description="Disordered" evidence="8">
    <location>
        <begin position="803"/>
        <end position="874"/>
    </location>
</feature>
<dbReference type="Gene3D" id="3.30.160.60">
    <property type="entry name" value="Classic Zinc Finger"/>
    <property type="match status" value="1"/>
</dbReference>
<dbReference type="AlphaFoldDB" id="A0AAD9JHJ6"/>
<feature type="compositionally biased region" description="Low complexity" evidence="8">
    <location>
        <begin position="491"/>
        <end position="501"/>
    </location>
</feature>
<keyword evidence="13" id="KW-1185">Reference proteome</keyword>
<dbReference type="GO" id="GO:0031625">
    <property type="term" value="F:ubiquitin protein ligase binding"/>
    <property type="evidence" value="ECO:0007669"/>
    <property type="project" value="TreeGrafter"/>
</dbReference>
<dbReference type="Pfam" id="PF00643">
    <property type="entry name" value="zf-B_box"/>
    <property type="match status" value="1"/>
</dbReference>
<evidence type="ECO:0000256" key="4">
    <source>
        <dbReference type="ARBA" id="ARBA00022771"/>
    </source>
</evidence>
<dbReference type="InterPro" id="IPR053003">
    <property type="entry name" value="TRIM_RBCC_E3_ubiq-ligases"/>
</dbReference>
<dbReference type="Pfam" id="PF22486">
    <property type="entry name" value="MATH_2"/>
    <property type="match status" value="1"/>
</dbReference>
<evidence type="ECO:0000256" key="2">
    <source>
        <dbReference type="ARBA" id="ARBA00022490"/>
    </source>
</evidence>
<dbReference type="InterPro" id="IPR002083">
    <property type="entry name" value="MATH/TRAF_dom"/>
</dbReference>
<dbReference type="GO" id="GO:0006513">
    <property type="term" value="P:protein monoubiquitination"/>
    <property type="evidence" value="ECO:0007669"/>
    <property type="project" value="TreeGrafter"/>
</dbReference>
<dbReference type="Gene3D" id="3.30.40.10">
    <property type="entry name" value="Zinc/RING finger domain, C3HC4 (zinc finger)"/>
    <property type="match status" value="1"/>
</dbReference>
<evidence type="ECO:0000256" key="5">
    <source>
        <dbReference type="ARBA" id="ARBA00022833"/>
    </source>
</evidence>
<dbReference type="Gene3D" id="2.60.210.10">
    <property type="entry name" value="Apoptosis, Tumor Necrosis Factor Receptor Associated Protein 2, Chain A"/>
    <property type="match status" value="1"/>
</dbReference>
<dbReference type="PROSITE" id="PS50144">
    <property type="entry name" value="MATH"/>
    <property type="match status" value="1"/>
</dbReference>
<feature type="compositionally biased region" description="Basic and acidic residues" evidence="8">
    <location>
        <begin position="858"/>
        <end position="868"/>
    </location>
</feature>
<dbReference type="InterPro" id="IPR037299">
    <property type="entry name" value="TRIM37_MATH"/>
</dbReference>